<organism evidence="1">
    <name type="scientific">bioreactor metagenome</name>
    <dbReference type="NCBI Taxonomy" id="1076179"/>
    <lineage>
        <taxon>unclassified sequences</taxon>
        <taxon>metagenomes</taxon>
        <taxon>ecological metagenomes</taxon>
    </lineage>
</organism>
<evidence type="ECO:0000313" key="1">
    <source>
        <dbReference type="EMBL" id="MPN41410.1"/>
    </source>
</evidence>
<gene>
    <name evidence="1" type="ORF">SDC9_188956</name>
</gene>
<protein>
    <submittedName>
        <fullName evidence="1">Uncharacterized protein</fullName>
    </submittedName>
</protein>
<sequence>MPRHLRIGLMPHRERCGVQTSVGGVTLWRRSQKGYRLGEVDARLGQPDHFDSPGGSCGHHQRHGLCVSDVLGGGDHNPSCDEFRVFPGFQHLGQPVTGRIRV</sequence>
<proteinExistence type="predicted"/>
<dbReference type="EMBL" id="VSSQ01098418">
    <property type="protein sequence ID" value="MPN41410.1"/>
    <property type="molecule type" value="Genomic_DNA"/>
</dbReference>
<name>A0A645HRB7_9ZZZZ</name>
<comment type="caution">
    <text evidence="1">The sequence shown here is derived from an EMBL/GenBank/DDBJ whole genome shotgun (WGS) entry which is preliminary data.</text>
</comment>
<accession>A0A645HRB7</accession>
<dbReference type="AlphaFoldDB" id="A0A645HRB7"/>
<reference evidence="1" key="1">
    <citation type="submission" date="2019-08" db="EMBL/GenBank/DDBJ databases">
        <authorList>
            <person name="Kucharzyk K."/>
            <person name="Murdoch R.W."/>
            <person name="Higgins S."/>
            <person name="Loffler F."/>
        </authorList>
    </citation>
    <scope>NUCLEOTIDE SEQUENCE</scope>
</reference>